<evidence type="ECO:0000256" key="1">
    <source>
        <dbReference type="ARBA" id="ARBA00008005"/>
    </source>
</evidence>
<sequence length="352" mass="38843">MGLPQIEIEFKAKAVSAVKRSAMGITALILRDATEAEGIVTIKSIEDVNANEWTVENADFINKTLLGTPSKVVVIRVTEAALIADTLKKLNSIKFNYLAMPDATTAEAKAIVSWIKSKRTNDKKTYKAVVANQDADSEGIINFTTEDILVGGTTYTAQQYTARIAGILAGIPFTRSSTYYELAEVDSITESETPNEDIDNGQLILINDGENIKIGRGVNSLTTLTVTKKEDYKKIKVLEVMDIIKDDIRDTFDKEYVGKIINVYDNQILFVTAVNAYFKILMTDQILGPSFENISFIDVDAQRLAWESIGTDTTNLSDTQIREMSFGSTVFLGGQIKIADAMEDLKFDILTV</sequence>
<evidence type="ECO:0000259" key="2">
    <source>
        <dbReference type="Pfam" id="PF04984"/>
    </source>
</evidence>
<gene>
    <name evidence="4" type="ORF">H131_21277</name>
</gene>
<dbReference type="PATRIC" id="fig|1285586.5.peg.4436"/>
<reference evidence="4 5" key="1">
    <citation type="submission" date="2013-04" db="EMBL/GenBank/DDBJ databases">
        <title>Draft genome of the heavy metal tolerant bacterium Lysinibacillus sphaericus strain OT4b.31.</title>
        <authorList>
            <person name="Pena-Montenegro T.D."/>
            <person name="Dussan J."/>
        </authorList>
    </citation>
    <scope>NUCLEOTIDE SEQUENCE [LARGE SCALE GENOMIC DNA]</scope>
    <source>
        <strain evidence="4 5">OT4b.31</strain>
    </source>
</reference>
<dbReference type="Gene3D" id="3.30.1370.220">
    <property type="match status" value="1"/>
</dbReference>
<dbReference type="eggNOG" id="ENOG502Z8RJ">
    <property type="taxonomic scope" value="Bacteria"/>
</dbReference>
<dbReference type="EMBL" id="AQPX01000034">
    <property type="protein sequence ID" value="EON70458.1"/>
    <property type="molecule type" value="Genomic_DNA"/>
</dbReference>
<dbReference type="InterPro" id="IPR020287">
    <property type="entry name" value="Tail_sheath_C"/>
</dbReference>
<dbReference type="HOGENOM" id="CLU_060506_0_0_9"/>
<comment type="caution">
    <text evidence="4">The sequence shown here is derived from an EMBL/GenBank/DDBJ whole genome shotgun (WGS) entry which is preliminary data.</text>
</comment>
<accession>R7Z8M2</accession>
<dbReference type="Pfam" id="PF04984">
    <property type="entry name" value="Phage_sheath_1"/>
    <property type="match status" value="1"/>
</dbReference>
<name>R7Z8M2_LYSSH</name>
<proteinExistence type="inferred from homology"/>
<dbReference type="Proteomes" id="UP000013911">
    <property type="component" value="Unassembled WGS sequence"/>
</dbReference>
<organism evidence="4 5">
    <name type="scientific">Lysinibacillus sphaericus OT4b.31</name>
    <dbReference type="NCBI Taxonomy" id="1285586"/>
    <lineage>
        <taxon>Bacteria</taxon>
        <taxon>Bacillati</taxon>
        <taxon>Bacillota</taxon>
        <taxon>Bacilli</taxon>
        <taxon>Bacillales</taxon>
        <taxon>Bacillaceae</taxon>
        <taxon>Lysinibacillus</taxon>
    </lineage>
</organism>
<evidence type="ECO:0000259" key="3">
    <source>
        <dbReference type="Pfam" id="PF17482"/>
    </source>
</evidence>
<dbReference type="Gene3D" id="3.40.50.11790">
    <property type="match status" value="1"/>
</dbReference>
<feature type="domain" description="Tail sheath protein C-terminal" evidence="3">
    <location>
        <begin position="227"/>
        <end position="347"/>
    </location>
</feature>
<feature type="domain" description="Tail sheath protein subtilisin-like" evidence="2">
    <location>
        <begin position="83"/>
        <end position="220"/>
    </location>
</feature>
<evidence type="ECO:0000313" key="5">
    <source>
        <dbReference type="Proteomes" id="UP000013911"/>
    </source>
</evidence>
<comment type="similarity">
    <text evidence="1">Belongs to the myoviridae tail sheath protein family.</text>
</comment>
<dbReference type="Pfam" id="PF17482">
    <property type="entry name" value="Phage_sheath_1C"/>
    <property type="match status" value="1"/>
</dbReference>
<protein>
    <recommendedName>
        <fullName evidence="6">Phage tail sheath protein</fullName>
    </recommendedName>
</protein>
<evidence type="ECO:0000313" key="4">
    <source>
        <dbReference type="EMBL" id="EON70458.1"/>
    </source>
</evidence>
<dbReference type="RefSeq" id="WP_010861154.1">
    <property type="nucleotide sequence ID" value="NZ_KB933409.1"/>
</dbReference>
<dbReference type="AlphaFoldDB" id="R7Z8M2"/>
<dbReference type="InterPro" id="IPR035089">
    <property type="entry name" value="Phage_sheath_subtilisin"/>
</dbReference>
<evidence type="ECO:0008006" key="6">
    <source>
        <dbReference type="Google" id="ProtNLM"/>
    </source>
</evidence>